<reference evidence="8 9" key="2">
    <citation type="submission" date="2020-04" db="EMBL/GenBank/DDBJ databases">
        <authorList>
            <person name="Fomenkov A."/>
            <person name="Anton B.P."/>
            <person name="Roberts R.J."/>
        </authorList>
    </citation>
    <scope>NUCLEOTIDE SEQUENCE [LARGE SCALE GENOMIC DNA]</scope>
    <source>
        <strain evidence="8 9">S2</strain>
    </source>
</reference>
<dbReference type="Pfam" id="PF06580">
    <property type="entry name" value="His_kinase"/>
    <property type="match status" value="1"/>
</dbReference>
<keyword evidence="6" id="KW-0812">Transmembrane</keyword>
<proteinExistence type="predicted"/>
<feature type="domain" description="HAMP" evidence="7">
    <location>
        <begin position="338"/>
        <end position="396"/>
    </location>
</feature>
<evidence type="ECO:0000313" key="8">
    <source>
        <dbReference type="EMBL" id="QIZ10373.1"/>
    </source>
</evidence>
<accession>A0A6H1PA05</accession>
<comment type="subcellular location">
    <subcellularLocation>
        <location evidence="1">Cell membrane</location>
        <topology evidence="1">Multi-pass membrane protein</topology>
    </subcellularLocation>
</comment>
<sequence length="615" mass="71267">MLRFKFKTLQQSLFTYYSAFFIVFIISIGLLLFAYFVNFTKSNVSEQQIQLSTSIVSFLDQEITKMNNFSMNIVYSNLVREHFNQDLEPITYQKGNQNYSTPEMYTNVTTLINVIMTIISSSETARQANIYDFKGNMVGAGAFNGELSVDIKKEPWYFQTFKNDGWKYISMLDNNDLPAPLRNSKQDKKYISLTRIYKNNNYVRQGIVEIQQDCDTIFKYLNDQTRGNHNLKIYVIDSKGNFFYPYNTDMDKKEGTYYKDLIRLNHLTPETTHQIKSPINNSTQLMTYSILGSTGWTIIIAQNQKELFSYMDQLTKIFILITLITLLLILMISYFVSKRVTFPLQKLRRAIGRLDLDDLSKNDFPVVDKDSNSIGEIDALNIAFNKMNQKLSQSFNELIIARSQELDAKFLALQSQMDPHFLYNNLTNISVMAEEGMNKQIVTLCNNISFMLRYISTQNKQGVPLESEIDYTKRYLDSMKIRYEENLTYHFDIPKEMNDIVVPMLIIQPIIENSIKYGLNNSPPWNISVTGKIESNKWRITITDNGPGFDPIVLEEFNHFIETQIDLLHIPDLQINGMGLKNIYIRLKLLYQQEAFFTLQNNGEKGVSVTIGGIV</sequence>
<evidence type="ECO:0000256" key="6">
    <source>
        <dbReference type="SAM" id="Phobius"/>
    </source>
</evidence>
<dbReference type="Proteomes" id="UP000501868">
    <property type="component" value="Chromosome"/>
</dbReference>
<keyword evidence="5 6" id="KW-0472">Membrane</keyword>
<keyword evidence="2" id="KW-1003">Cell membrane</keyword>
<evidence type="ECO:0000256" key="4">
    <source>
        <dbReference type="ARBA" id="ARBA00022679"/>
    </source>
</evidence>
<keyword evidence="8" id="KW-0418">Kinase</keyword>
<dbReference type="InterPro" id="IPR050640">
    <property type="entry name" value="Bact_2-comp_sensor_kinase"/>
</dbReference>
<dbReference type="EMBL" id="CP051128">
    <property type="protein sequence ID" value="QIZ10373.1"/>
    <property type="molecule type" value="Genomic_DNA"/>
</dbReference>
<evidence type="ECO:0000256" key="5">
    <source>
        <dbReference type="ARBA" id="ARBA00023136"/>
    </source>
</evidence>
<evidence type="ECO:0000256" key="1">
    <source>
        <dbReference type="ARBA" id="ARBA00004651"/>
    </source>
</evidence>
<dbReference type="Gene3D" id="6.10.340.10">
    <property type="match status" value="1"/>
</dbReference>
<feature type="transmembrane region" description="Helical" evidence="6">
    <location>
        <begin position="12"/>
        <end position="37"/>
    </location>
</feature>
<evidence type="ECO:0000256" key="2">
    <source>
        <dbReference type="ARBA" id="ARBA00022475"/>
    </source>
</evidence>
<feature type="transmembrane region" description="Helical" evidence="6">
    <location>
        <begin position="314"/>
        <end position="336"/>
    </location>
</feature>
<evidence type="ECO:0000259" key="7">
    <source>
        <dbReference type="PROSITE" id="PS50885"/>
    </source>
</evidence>
<gene>
    <name evidence="8" type="ORF">HFZ78_29720</name>
</gene>
<keyword evidence="3" id="KW-0597">Phosphoprotein</keyword>
<reference evidence="8 9" key="1">
    <citation type="submission" date="2020-04" db="EMBL/GenBank/DDBJ databases">
        <title>Genome-Wide Identification of 5-Methylcytosine Sites in Bacterial Genomes By High-Throughput Sequencing of MspJI Restriction Fragments.</title>
        <authorList>
            <person name="Wu V."/>
        </authorList>
    </citation>
    <scope>NUCLEOTIDE SEQUENCE [LARGE SCALE GENOMIC DNA]</scope>
    <source>
        <strain evidence="8 9">S2</strain>
    </source>
</reference>
<dbReference type="InterPro" id="IPR036890">
    <property type="entry name" value="HATPase_C_sf"/>
</dbReference>
<dbReference type="GO" id="GO:0005886">
    <property type="term" value="C:plasma membrane"/>
    <property type="evidence" value="ECO:0007669"/>
    <property type="project" value="UniProtKB-SubCell"/>
</dbReference>
<dbReference type="Gene3D" id="3.30.565.10">
    <property type="entry name" value="Histidine kinase-like ATPase, C-terminal domain"/>
    <property type="match status" value="1"/>
</dbReference>
<keyword evidence="6" id="KW-1133">Transmembrane helix</keyword>
<dbReference type="PROSITE" id="PS50885">
    <property type="entry name" value="HAMP"/>
    <property type="match status" value="1"/>
</dbReference>
<organism evidence="8 9">
    <name type="scientific">Priestia megaterium</name>
    <name type="common">Bacillus megaterium</name>
    <dbReference type="NCBI Taxonomy" id="1404"/>
    <lineage>
        <taxon>Bacteria</taxon>
        <taxon>Bacillati</taxon>
        <taxon>Bacillota</taxon>
        <taxon>Bacilli</taxon>
        <taxon>Bacillales</taxon>
        <taxon>Bacillaceae</taxon>
        <taxon>Priestia</taxon>
    </lineage>
</organism>
<dbReference type="GO" id="GO:0000155">
    <property type="term" value="F:phosphorelay sensor kinase activity"/>
    <property type="evidence" value="ECO:0007669"/>
    <property type="project" value="InterPro"/>
</dbReference>
<dbReference type="SUPFAM" id="SSF55874">
    <property type="entry name" value="ATPase domain of HSP90 chaperone/DNA topoisomerase II/histidine kinase"/>
    <property type="match status" value="1"/>
</dbReference>
<dbReference type="PANTHER" id="PTHR34220">
    <property type="entry name" value="SENSOR HISTIDINE KINASE YPDA"/>
    <property type="match status" value="1"/>
</dbReference>
<dbReference type="AlphaFoldDB" id="A0A6H1PA05"/>
<evidence type="ECO:0000256" key="3">
    <source>
        <dbReference type="ARBA" id="ARBA00022553"/>
    </source>
</evidence>
<dbReference type="InterPro" id="IPR010559">
    <property type="entry name" value="Sig_transdc_His_kin_internal"/>
</dbReference>
<dbReference type="InterPro" id="IPR003660">
    <property type="entry name" value="HAMP_dom"/>
</dbReference>
<dbReference type="PANTHER" id="PTHR34220:SF7">
    <property type="entry name" value="SENSOR HISTIDINE KINASE YPDA"/>
    <property type="match status" value="1"/>
</dbReference>
<name>A0A6H1PA05_PRIMG</name>
<protein>
    <submittedName>
        <fullName evidence="8">Histidine kinase</fullName>
    </submittedName>
</protein>
<keyword evidence="4" id="KW-0808">Transferase</keyword>
<evidence type="ECO:0000313" key="9">
    <source>
        <dbReference type="Proteomes" id="UP000501868"/>
    </source>
</evidence>